<keyword evidence="3" id="KW-0862">Zinc</keyword>
<feature type="domain" description="Amidohydrolase-related" evidence="5">
    <location>
        <begin position="64"/>
        <end position="419"/>
    </location>
</feature>
<comment type="caution">
    <text evidence="7">The sequence shown here is derived from an EMBL/GenBank/DDBJ whole genome shotgun (WGS) entry which is preliminary data.</text>
</comment>
<dbReference type="Pfam" id="PF01979">
    <property type="entry name" value="Amidohydro_1"/>
    <property type="match status" value="1"/>
</dbReference>
<dbReference type="InterPro" id="IPR011059">
    <property type="entry name" value="Metal-dep_hydrolase_composite"/>
</dbReference>
<name>A0ABV4QEP7_9ACTN</name>
<dbReference type="InterPro" id="IPR006680">
    <property type="entry name" value="Amidohydro-rel"/>
</dbReference>
<feature type="region of interest" description="Disordered" evidence="4">
    <location>
        <begin position="460"/>
        <end position="490"/>
    </location>
</feature>
<feature type="domain" description="Aminodeoxyfutalosine deaminase/Imidazolonepropionase-like composite" evidence="6">
    <location>
        <begin position="32"/>
        <end position="55"/>
    </location>
</feature>
<evidence type="ECO:0000256" key="4">
    <source>
        <dbReference type="SAM" id="MobiDB-lite"/>
    </source>
</evidence>
<dbReference type="SUPFAM" id="SSF51556">
    <property type="entry name" value="Metallo-dependent hydrolases"/>
    <property type="match status" value="1"/>
</dbReference>
<dbReference type="EMBL" id="JAXCEI010000009">
    <property type="protein sequence ID" value="MFA1541583.1"/>
    <property type="molecule type" value="Genomic_DNA"/>
</dbReference>
<dbReference type="Gene3D" id="2.30.40.10">
    <property type="entry name" value="Urease, subunit C, domain 1"/>
    <property type="match status" value="1"/>
</dbReference>
<dbReference type="Pfam" id="PF22039">
    <property type="entry name" value="HUTI_composite_bact"/>
    <property type="match status" value="1"/>
</dbReference>
<keyword evidence="2" id="KW-0378">Hydrolase</keyword>
<keyword evidence="8" id="KW-1185">Reference proteome</keyword>
<sequence>MTPSPLPAPLLVTGGTVVTMAPDRAVVTDATIAVEGGRITAIGPYATVRADHPEADELDASGCVVVPGMVNAHQHCTVDPLIRSVIPDDIDAQEAIFGWAVPLHGLVTGDDDELSASLTAAESLLRGVTTVLEPGTVAHPGRVAAGLAAAGIRGRVGGWGWDAPDVPHSLPAAEAVARQEEIVRSLPAAGLVTGWITLVGHDLVSDELFTGAAELAERLDATMTWHMSPGPGDAESYLRRTGARPLVHLRRLGVLGPRLLLGHAVWLDDDEVGAVLETGTAVASCPGAYLRLGQGYTKAGRHGELVARGGRVALGCDAHNAGDAPDVLRAAGLLAGLENDRGDWPLRADEAFALATSAGAEAAGLGALTGSIEAGKAADLVVLDARDLAWAPPGDLATHLVWGAPSHTVRDVVVAGRVVVRDRRLTTLDAGALRREAEARSAALLRAAGLDVPRRWPVLPADAPRATGDHGSRPLARSTVRSKGPCGEEP</sequence>
<evidence type="ECO:0000256" key="2">
    <source>
        <dbReference type="ARBA" id="ARBA00022801"/>
    </source>
</evidence>
<organism evidence="7 8">
    <name type="scientific">Actinomadura monticuli</name>
    <dbReference type="NCBI Taxonomy" id="3097367"/>
    <lineage>
        <taxon>Bacteria</taxon>
        <taxon>Bacillati</taxon>
        <taxon>Actinomycetota</taxon>
        <taxon>Actinomycetes</taxon>
        <taxon>Streptosporangiales</taxon>
        <taxon>Thermomonosporaceae</taxon>
        <taxon>Actinomadura</taxon>
    </lineage>
</organism>
<evidence type="ECO:0000259" key="6">
    <source>
        <dbReference type="Pfam" id="PF22039"/>
    </source>
</evidence>
<accession>A0ABV4QEP7</accession>
<evidence type="ECO:0000256" key="1">
    <source>
        <dbReference type="ARBA" id="ARBA00022723"/>
    </source>
</evidence>
<gene>
    <name evidence="7" type="ORF">SM611_21860</name>
</gene>
<reference evidence="7 8" key="1">
    <citation type="submission" date="2023-11" db="EMBL/GenBank/DDBJ databases">
        <title>Actinomadura monticuli sp. nov., isolated from volcanic ash.</title>
        <authorList>
            <person name="Lee S.D."/>
            <person name="Yang H."/>
            <person name="Kim I.S."/>
        </authorList>
    </citation>
    <scope>NUCLEOTIDE SEQUENCE [LARGE SCALE GENOMIC DNA]</scope>
    <source>
        <strain evidence="7 8">DLS-62</strain>
    </source>
</reference>
<evidence type="ECO:0000256" key="3">
    <source>
        <dbReference type="ARBA" id="ARBA00022833"/>
    </source>
</evidence>
<dbReference type="PANTHER" id="PTHR43794">
    <property type="entry name" value="AMINOHYDROLASE SSNA-RELATED"/>
    <property type="match status" value="1"/>
</dbReference>
<dbReference type="PANTHER" id="PTHR43794:SF11">
    <property type="entry name" value="AMIDOHYDROLASE-RELATED DOMAIN-CONTAINING PROTEIN"/>
    <property type="match status" value="1"/>
</dbReference>
<dbReference type="SUPFAM" id="SSF51338">
    <property type="entry name" value="Composite domain of metallo-dependent hydrolases"/>
    <property type="match status" value="1"/>
</dbReference>
<dbReference type="InterPro" id="IPR054418">
    <property type="entry name" value="MQNX/HUTI_composite_N"/>
</dbReference>
<proteinExistence type="predicted"/>
<dbReference type="Proteomes" id="UP001569963">
    <property type="component" value="Unassembled WGS sequence"/>
</dbReference>
<dbReference type="InterPro" id="IPR032466">
    <property type="entry name" value="Metal_Hydrolase"/>
</dbReference>
<evidence type="ECO:0000259" key="5">
    <source>
        <dbReference type="Pfam" id="PF01979"/>
    </source>
</evidence>
<evidence type="ECO:0000313" key="8">
    <source>
        <dbReference type="Proteomes" id="UP001569963"/>
    </source>
</evidence>
<dbReference type="InterPro" id="IPR050287">
    <property type="entry name" value="MTA/SAH_deaminase"/>
</dbReference>
<protein>
    <submittedName>
        <fullName evidence="7">Amidohydrolase family protein</fullName>
    </submittedName>
</protein>
<dbReference type="Gene3D" id="3.20.20.140">
    <property type="entry name" value="Metal-dependent hydrolases"/>
    <property type="match status" value="1"/>
</dbReference>
<dbReference type="RefSeq" id="WP_371951739.1">
    <property type="nucleotide sequence ID" value="NZ_JAXCEI010000009.1"/>
</dbReference>
<keyword evidence="1" id="KW-0479">Metal-binding</keyword>
<evidence type="ECO:0000313" key="7">
    <source>
        <dbReference type="EMBL" id="MFA1541583.1"/>
    </source>
</evidence>